<feature type="transmembrane region" description="Helical" evidence="5">
    <location>
        <begin position="43"/>
        <end position="64"/>
    </location>
</feature>
<dbReference type="Proteomes" id="UP001159427">
    <property type="component" value="Unassembled WGS sequence"/>
</dbReference>
<dbReference type="EMBL" id="CALNXI010000755">
    <property type="protein sequence ID" value="CAH3044158.1"/>
    <property type="molecule type" value="Genomic_DNA"/>
</dbReference>
<comment type="subcellular location">
    <subcellularLocation>
        <location evidence="1">Membrane</location>
        <topology evidence="1">Multi-pass membrane protein</topology>
    </subcellularLocation>
</comment>
<evidence type="ECO:0000256" key="5">
    <source>
        <dbReference type="SAM" id="Phobius"/>
    </source>
</evidence>
<dbReference type="InterPro" id="IPR017981">
    <property type="entry name" value="GPCR_2-like_7TM"/>
</dbReference>
<feature type="domain" description="G-protein coupled receptors family 2 profile 2" evidence="6">
    <location>
        <begin position="1"/>
        <end position="156"/>
    </location>
</feature>
<reference evidence="7 8" key="1">
    <citation type="submission" date="2022-05" db="EMBL/GenBank/DDBJ databases">
        <authorList>
            <consortium name="Genoscope - CEA"/>
            <person name="William W."/>
        </authorList>
    </citation>
    <scope>NUCLEOTIDE SEQUENCE [LARGE SCALE GENOMIC DNA]</scope>
</reference>
<dbReference type="PROSITE" id="PS50261">
    <property type="entry name" value="G_PROTEIN_RECEP_F2_4"/>
    <property type="match status" value="1"/>
</dbReference>
<dbReference type="InterPro" id="IPR000832">
    <property type="entry name" value="GPCR_2_secretin-like"/>
</dbReference>
<evidence type="ECO:0000256" key="2">
    <source>
        <dbReference type="ARBA" id="ARBA00022692"/>
    </source>
</evidence>
<keyword evidence="2 5" id="KW-0812">Transmembrane</keyword>
<keyword evidence="3 5" id="KW-1133">Transmembrane helix</keyword>
<evidence type="ECO:0000256" key="3">
    <source>
        <dbReference type="ARBA" id="ARBA00022989"/>
    </source>
</evidence>
<evidence type="ECO:0000259" key="6">
    <source>
        <dbReference type="PROSITE" id="PS50261"/>
    </source>
</evidence>
<keyword evidence="4 5" id="KW-0472">Membrane</keyword>
<feature type="transmembrane region" description="Helical" evidence="5">
    <location>
        <begin position="76"/>
        <end position="98"/>
    </location>
</feature>
<dbReference type="Pfam" id="PF00002">
    <property type="entry name" value="7tm_2"/>
    <property type="match status" value="2"/>
</dbReference>
<sequence>NLKAADTQIRLNFVISIAVAQLIFILGIDATRTKAICTTIAAAIHYFFLVSFCWMLIEGLTLYYKVVKVFDTDFKMWSFCAFFSGFPLALVSISLLTAAASEGGIASYVADSLRVLRACVVLFPLLGVTWVFGVLSVTDLTGMVFQYLFTICNSLQ</sequence>
<feature type="non-terminal residue" evidence="7">
    <location>
        <position position="156"/>
    </location>
</feature>
<proteinExistence type="predicted"/>
<feature type="transmembrane region" description="Helical" evidence="5">
    <location>
        <begin position="12"/>
        <end position="31"/>
    </location>
</feature>
<evidence type="ECO:0000313" key="8">
    <source>
        <dbReference type="Proteomes" id="UP001159427"/>
    </source>
</evidence>
<comment type="caution">
    <text evidence="7">The sequence shown here is derived from an EMBL/GenBank/DDBJ whole genome shotgun (WGS) entry which is preliminary data.</text>
</comment>
<name>A0ABN8N8K6_9CNID</name>
<evidence type="ECO:0000256" key="4">
    <source>
        <dbReference type="ARBA" id="ARBA00023136"/>
    </source>
</evidence>
<feature type="transmembrane region" description="Helical" evidence="5">
    <location>
        <begin position="119"/>
        <end position="138"/>
    </location>
</feature>
<organism evidence="7 8">
    <name type="scientific">Porites evermanni</name>
    <dbReference type="NCBI Taxonomy" id="104178"/>
    <lineage>
        <taxon>Eukaryota</taxon>
        <taxon>Metazoa</taxon>
        <taxon>Cnidaria</taxon>
        <taxon>Anthozoa</taxon>
        <taxon>Hexacorallia</taxon>
        <taxon>Scleractinia</taxon>
        <taxon>Fungiina</taxon>
        <taxon>Poritidae</taxon>
        <taxon>Porites</taxon>
    </lineage>
</organism>
<gene>
    <name evidence="7" type="ORF">PEVE_00040777</name>
</gene>
<accession>A0ABN8N8K6</accession>
<protein>
    <recommendedName>
        <fullName evidence="6">G-protein coupled receptors family 2 profile 2 domain-containing protein</fullName>
    </recommendedName>
</protein>
<evidence type="ECO:0000313" key="7">
    <source>
        <dbReference type="EMBL" id="CAH3044158.1"/>
    </source>
</evidence>
<keyword evidence="8" id="KW-1185">Reference proteome</keyword>
<feature type="non-terminal residue" evidence="7">
    <location>
        <position position="1"/>
    </location>
</feature>
<dbReference type="PANTHER" id="PTHR12011:SF347">
    <property type="entry name" value="FI21270P1-RELATED"/>
    <property type="match status" value="1"/>
</dbReference>
<dbReference type="PANTHER" id="PTHR12011">
    <property type="entry name" value="ADHESION G-PROTEIN COUPLED RECEPTOR"/>
    <property type="match status" value="1"/>
</dbReference>
<dbReference type="Gene3D" id="1.20.1070.10">
    <property type="entry name" value="Rhodopsin 7-helix transmembrane proteins"/>
    <property type="match status" value="2"/>
</dbReference>
<evidence type="ECO:0000256" key="1">
    <source>
        <dbReference type="ARBA" id="ARBA00004141"/>
    </source>
</evidence>